<evidence type="ECO:0000313" key="6">
    <source>
        <dbReference type="EMBL" id="CEG01595.1"/>
    </source>
</evidence>
<dbReference type="SUPFAM" id="SSF53335">
    <property type="entry name" value="S-adenosyl-L-methionine-dependent methyltransferases"/>
    <property type="match status" value="1"/>
</dbReference>
<reference evidence="7" key="1">
    <citation type="journal article" date="2006" name="Proc. Natl. Acad. Sci. U.S.A.">
        <title>Genome analysis of the smallest free-living eukaryote Ostreococcus tauri unveils many unique features.</title>
        <authorList>
            <person name="Derelle E."/>
            <person name="Ferraz C."/>
            <person name="Rombauts S."/>
            <person name="Rouze P."/>
            <person name="Worden A.Z."/>
            <person name="Robbens S."/>
            <person name="Partensky F."/>
            <person name="Degroeve S."/>
            <person name="Echeynie S."/>
            <person name="Cooke R."/>
            <person name="Saeys Y."/>
            <person name="Wuyts J."/>
            <person name="Jabbari K."/>
            <person name="Bowler C."/>
            <person name="Panaud O."/>
            <person name="Piegu B."/>
            <person name="Ball S.G."/>
            <person name="Ral J.-P."/>
            <person name="Bouget F.-Y."/>
            <person name="Piganeau G."/>
            <person name="De Baets B."/>
            <person name="Picard A."/>
            <person name="Delseny M."/>
            <person name="Demaille J."/>
            <person name="Van de Peer Y."/>
            <person name="Moreau H."/>
        </authorList>
    </citation>
    <scope>NUCLEOTIDE SEQUENCE [LARGE SCALE GENOMIC DNA]</scope>
    <source>
        <strain evidence="7">OTTH 0595 / CCAP 157/2 / RCC745</strain>
    </source>
</reference>
<sequence length="432" mass="47590">MTSSRLKKRVIRERACASSLRIARDVVRGDVEVTDEEKIHASFRTIESAFARRGGTGWVFERMSVIRGGGGARAVSSRASVVRSRGRNGESRDGALGRCRAKTGERDGTAPHYSVMMDEILSAFRDVELRAHVDGTLGAGGHAQAMIRTHPEMEHFIGFDVDASAHAIARPRLERAREDARGGEAGALKVSLVEANFRQMAQALEAMGGIHRAGIDGVVLDLGVSSMHLDRAERGFSFMNDGPLDMRMGPSAKTSAEEIVNAWPEEEIGRILRDYGEERHWRLLAKRICERRAAKAITTTRELVDALGNVPGKWGSIHPATRTFQGIRIAVNDELGAVEDVIPAAIEALRPGGRLAIISFHSLEDSIVKKKFRFYAGQAEPLGETFNRYMDQPEKPPKVVKLITRKPLVPSVDEVDENVRSRSAKLRVCEKL</sequence>
<accession>A0A090MD19</accession>
<dbReference type="RefSeq" id="XP_003080934.2">
    <property type="nucleotide sequence ID" value="XM_003080886.2"/>
</dbReference>
<dbReference type="Proteomes" id="UP000009170">
    <property type="component" value="Unassembled WGS sequence"/>
</dbReference>
<dbReference type="OrthoDB" id="439808at2759"/>
<dbReference type="HAMAP" id="MF_01007">
    <property type="entry name" value="16SrRNA_methyltr_H"/>
    <property type="match status" value="1"/>
</dbReference>
<evidence type="ECO:0000313" key="7">
    <source>
        <dbReference type="Proteomes" id="UP000009170"/>
    </source>
</evidence>
<keyword evidence="2 6" id="KW-0489">Methyltransferase</keyword>
<dbReference type="EMBL" id="CAID01000008">
    <property type="protein sequence ID" value="CEG01595.1"/>
    <property type="molecule type" value="Genomic_DNA"/>
</dbReference>
<dbReference type="GeneID" id="9831513"/>
<evidence type="ECO:0000256" key="3">
    <source>
        <dbReference type="ARBA" id="ARBA00022679"/>
    </source>
</evidence>
<dbReference type="Gene3D" id="3.40.50.150">
    <property type="entry name" value="Vaccinia Virus protein VP39"/>
    <property type="match status" value="1"/>
</dbReference>
<keyword evidence="4" id="KW-0949">S-adenosyl-L-methionine</keyword>
<comment type="caution">
    <text evidence="6">The sequence shown here is derived from an EMBL/GenBank/DDBJ whole genome shotgun (WGS) entry which is preliminary data.</text>
</comment>
<feature type="region of interest" description="Disordered" evidence="5">
    <location>
        <begin position="82"/>
        <end position="107"/>
    </location>
</feature>
<dbReference type="GO" id="GO:0071424">
    <property type="term" value="F:rRNA (cytosine-N4-)-methyltransferase activity"/>
    <property type="evidence" value="ECO:0007669"/>
    <property type="project" value="TreeGrafter"/>
</dbReference>
<dbReference type="KEGG" id="ota:OT_ostta08g03720"/>
<dbReference type="PANTHER" id="PTHR11265">
    <property type="entry name" value="S-ADENOSYL-METHYLTRANSFERASE MRAW"/>
    <property type="match status" value="1"/>
</dbReference>
<dbReference type="AlphaFoldDB" id="A0A090MD19"/>
<gene>
    <name evidence="6" type="ORF">OT_ostta08g03720</name>
</gene>
<evidence type="ECO:0000256" key="4">
    <source>
        <dbReference type="ARBA" id="ARBA00022691"/>
    </source>
</evidence>
<evidence type="ECO:0000256" key="2">
    <source>
        <dbReference type="ARBA" id="ARBA00022603"/>
    </source>
</evidence>
<dbReference type="InterPro" id="IPR002903">
    <property type="entry name" value="RsmH"/>
</dbReference>
<comment type="similarity">
    <text evidence="1">Belongs to the methyltransferase superfamily. RsmH family.</text>
</comment>
<protein>
    <submittedName>
        <fullName evidence="6">S-adenosyl-L-methionine-dependent methyltransferase, MraW, recognition domain</fullName>
    </submittedName>
</protein>
<dbReference type="InterPro" id="IPR029063">
    <property type="entry name" value="SAM-dependent_MTases_sf"/>
</dbReference>
<dbReference type="STRING" id="70448.A0A090MD19"/>
<dbReference type="InParanoid" id="A0A090MD19"/>
<dbReference type="Gene3D" id="1.10.150.170">
    <property type="entry name" value="Putative methyltransferase TM0872, insert domain"/>
    <property type="match status" value="1"/>
</dbReference>
<keyword evidence="7" id="KW-1185">Reference proteome</keyword>
<dbReference type="GO" id="GO:0070475">
    <property type="term" value="P:rRNA base methylation"/>
    <property type="evidence" value="ECO:0007669"/>
    <property type="project" value="TreeGrafter"/>
</dbReference>
<proteinExistence type="inferred from homology"/>
<evidence type="ECO:0000256" key="5">
    <source>
        <dbReference type="SAM" id="MobiDB-lite"/>
    </source>
</evidence>
<reference evidence="6 7" key="2">
    <citation type="journal article" date="2014" name="BMC Genomics">
        <title>An improved genome of the model marine alga Ostreococcus tauri unfolds by assessing Illumina de novo assemblies.</title>
        <authorList>
            <person name="Blanc-Mathieu R."/>
            <person name="Verhelst B."/>
            <person name="Derelle E."/>
            <person name="Rombauts S."/>
            <person name="Bouget F.Y."/>
            <person name="Carre I."/>
            <person name="Chateau A."/>
            <person name="Eyre-Walker A."/>
            <person name="Grimsley N."/>
            <person name="Moreau H."/>
            <person name="Piegu B."/>
            <person name="Rivals E."/>
            <person name="Schackwitz W."/>
            <person name="Van de Peer Y."/>
            <person name="Piganeau G."/>
        </authorList>
    </citation>
    <scope>NUCLEOTIDE SEQUENCE [LARGE SCALE GENOMIC DNA]</scope>
    <source>
        <strain evidence="7">OTTH 0595 / CCAP 157/2 / RCC745</strain>
    </source>
</reference>
<organism evidence="6 7">
    <name type="scientific">Ostreococcus tauri</name>
    <name type="common">Marine green alga</name>
    <dbReference type="NCBI Taxonomy" id="70448"/>
    <lineage>
        <taxon>Eukaryota</taxon>
        <taxon>Viridiplantae</taxon>
        <taxon>Chlorophyta</taxon>
        <taxon>Mamiellophyceae</taxon>
        <taxon>Mamiellales</taxon>
        <taxon>Bathycoccaceae</taxon>
        <taxon>Ostreococcus</taxon>
    </lineage>
</organism>
<name>A0A090MD19_OSTTA</name>
<dbReference type="NCBIfam" id="TIGR00006">
    <property type="entry name" value="16S rRNA (cytosine(1402)-N(4))-methyltransferase RsmH"/>
    <property type="match status" value="1"/>
</dbReference>
<evidence type="ECO:0000256" key="1">
    <source>
        <dbReference type="ARBA" id="ARBA00010396"/>
    </source>
</evidence>
<dbReference type="SUPFAM" id="SSF81799">
    <property type="entry name" value="Putative methyltransferase TM0872, insert domain"/>
    <property type="match status" value="1"/>
</dbReference>
<dbReference type="PANTHER" id="PTHR11265:SF0">
    <property type="entry name" value="12S RRNA N4-METHYLCYTIDINE METHYLTRANSFERASE"/>
    <property type="match status" value="1"/>
</dbReference>
<dbReference type="FunCoup" id="A0A090MD19">
    <property type="interactions" value="723"/>
</dbReference>
<keyword evidence="3" id="KW-0808">Transferase</keyword>
<dbReference type="Pfam" id="PF01795">
    <property type="entry name" value="Methyltransf_5"/>
    <property type="match status" value="1"/>
</dbReference>
<dbReference type="InterPro" id="IPR023397">
    <property type="entry name" value="SAM-dep_MeTrfase_MraW_recog"/>
</dbReference>